<protein>
    <recommendedName>
        <fullName evidence="1">Fibrinogen C-terminal domain-containing protein</fullName>
    </recommendedName>
</protein>
<dbReference type="PANTHER" id="PTHR19143:SF444">
    <property type="entry name" value="PROTEIN SCABROUS"/>
    <property type="match status" value="1"/>
</dbReference>
<dbReference type="RefSeq" id="XP_013087811.2">
    <property type="nucleotide sequence ID" value="XM_013232357.2"/>
</dbReference>
<evidence type="ECO:0000313" key="3">
    <source>
        <dbReference type="Proteomes" id="UP000076420"/>
    </source>
</evidence>
<evidence type="ECO:0000259" key="1">
    <source>
        <dbReference type="PROSITE" id="PS51406"/>
    </source>
</evidence>
<dbReference type="SMART" id="SM00186">
    <property type="entry name" value="FBG"/>
    <property type="match status" value="1"/>
</dbReference>
<dbReference type="KEGG" id="bgt:106072089"/>
<dbReference type="SUPFAM" id="SSF56496">
    <property type="entry name" value="Fibrinogen C-terminal domain-like"/>
    <property type="match status" value="1"/>
</dbReference>
<dbReference type="PANTHER" id="PTHR19143">
    <property type="entry name" value="FIBRINOGEN/TENASCIN/ANGIOPOEITIN"/>
    <property type="match status" value="1"/>
</dbReference>
<name>A0A2C9KP31_BIOGL</name>
<dbReference type="AlphaFoldDB" id="A0A2C9KP31"/>
<organism evidence="2 3">
    <name type="scientific">Biomphalaria glabrata</name>
    <name type="common">Bloodfluke planorb</name>
    <name type="synonym">Freshwater snail</name>
    <dbReference type="NCBI Taxonomy" id="6526"/>
    <lineage>
        <taxon>Eukaryota</taxon>
        <taxon>Metazoa</taxon>
        <taxon>Spiralia</taxon>
        <taxon>Lophotrochozoa</taxon>
        <taxon>Mollusca</taxon>
        <taxon>Gastropoda</taxon>
        <taxon>Heterobranchia</taxon>
        <taxon>Euthyneura</taxon>
        <taxon>Panpulmonata</taxon>
        <taxon>Hygrophila</taxon>
        <taxon>Lymnaeoidea</taxon>
        <taxon>Planorbidae</taxon>
        <taxon>Biomphalaria</taxon>
    </lineage>
</organism>
<proteinExistence type="predicted"/>
<sequence>MACGNGGTYNLSTSKCDCKIGWSGSMCDTAPQNCSVLSTLGYTAGTYWVEIIPSLGGAPKTILCELTSSLTLRNYIFSNSGSSYHNRTWAEYVAGYKVDNDNFWLGLDLMNAYAMSGGKSFKMEAVFSNNAITAVWGNSGVTIRDGSVKYQLTFSGTSSTASGSYSVSLQACLSSGKVFSTWDLDNDGDTGSNLASLAGAGWFFGSSLTCNPLGRLKSALPEGQTDGQILLPNLDMVSGGYLPYFQYVRMYFE</sequence>
<dbReference type="Pfam" id="PF00147">
    <property type="entry name" value="Fibrinogen_C"/>
    <property type="match status" value="1"/>
</dbReference>
<dbReference type="PROSITE" id="PS01186">
    <property type="entry name" value="EGF_2"/>
    <property type="match status" value="1"/>
</dbReference>
<dbReference type="InterPro" id="IPR002181">
    <property type="entry name" value="Fibrinogen_a/b/g_C_dom"/>
</dbReference>
<dbReference type="InterPro" id="IPR050373">
    <property type="entry name" value="Fibrinogen_C-term_domain"/>
</dbReference>
<dbReference type="VEuPathDB" id="VectorBase:BGLB021912"/>
<dbReference type="EnsemblMetazoa" id="BGLB021912-RA">
    <property type="protein sequence ID" value="BGLB021912-PA"/>
    <property type="gene ID" value="BGLB021912"/>
</dbReference>
<dbReference type="Gene3D" id="3.90.215.10">
    <property type="entry name" value="Gamma Fibrinogen, chain A, domain 1"/>
    <property type="match status" value="1"/>
</dbReference>
<feature type="domain" description="Fibrinogen C-terminal" evidence="1">
    <location>
        <begin position="25"/>
        <end position="210"/>
    </location>
</feature>
<dbReference type="OrthoDB" id="6055526at2759"/>
<gene>
    <name evidence="2" type="primary">106072089</name>
</gene>
<dbReference type="GO" id="GO:0005615">
    <property type="term" value="C:extracellular space"/>
    <property type="evidence" value="ECO:0007669"/>
    <property type="project" value="TreeGrafter"/>
</dbReference>
<dbReference type="PROSITE" id="PS51406">
    <property type="entry name" value="FIBRINOGEN_C_2"/>
    <property type="match status" value="1"/>
</dbReference>
<dbReference type="InterPro" id="IPR014716">
    <property type="entry name" value="Fibrinogen_a/b/g_C_1"/>
</dbReference>
<dbReference type="STRING" id="6526.A0A2C9KP31"/>
<dbReference type="InterPro" id="IPR000742">
    <property type="entry name" value="EGF"/>
</dbReference>
<dbReference type="PROSITE" id="PS00022">
    <property type="entry name" value="EGF_1"/>
    <property type="match status" value="1"/>
</dbReference>
<dbReference type="VEuPathDB" id="VectorBase:BGLAX_043430"/>
<dbReference type="Proteomes" id="UP000076420">
    <property type="component" value="Unassembled WGS sequence"/>
</dbReference>
<reference evidence="2" key="1">
    <citation type="submission" date="2020-05" db="UniProtKB">
        <authorList>
            <consortium name="EnsemblMetazoa"/>
        </authorList>
    </citation>
    <scope>IDENTIFICATION</scope>
    <source>
        <strain evidence="2">BB02</strain>
    </source>
</reference>
<dbReference type="InterPro" id="IPR036056">
    <property type="entry name" value="Fibrinogen-like_C"/>
</dbReference>
<evidence type="ECO:0000313" key="2">
    <source>
        <dbReference type="EnsemblMetazoa" id="BGLB021912-PA"/>
    </source>
</evidence>
<accession>A0A2C9KP31</accession>